<evidence type="ECO:0000259" key="10">
    <source>
        <dbReference type="Pfam" id="PF00768"/>
    </source>
</evidence>
<organism evidence="12 13">
    <name type="scientific">Staphylococcus caprae</name>
    <dbReference type="NCBI Taxonomy" id="29380"/>
    <lineage>
        <taxon>Bacteria</taxon>
        <taxon>Bacillati</taxon>
        <taxon>Bacillota</taxon>
        <taxon>Bacilli</taxon>
        <taxon>Bacillales</taxon>
        <taxon>Staphylococcaceae</taxon>
        <taxon>Staphylococcus</taxon>
    </lineage>
</organism>
<gene>
    <name evidence="12" type="primary">pbp4</name>
    <name evidence="12" type="ORF">JMUB590_0183</name>
</gene>
<dbReference type="GeneID" id="58049963"/>
<proteinExistence type="inferred from homology"/>
<dbReference type="Pfam" id="PF00768">
    <property type="entry name" value="Peptidase_S11"/>
    <property type="match status" value="1"/>
</dbReference>
<dbReference type="InterPro" id="IPR018044">
    <property type="entry name" value="Peptidase_S11"/>
</dbReference>
<evidence type="ECO:0000256" key="2">
    <source>
        <dbReference type="ARBA" id="ARBA00007164"/>
    </source>
</evidence>
<keyword evidence="5" id="KW-0133">Cell shape</keyword>
<keyword evidence="13" id="KW-1185">Reference proteome</keyword>
<feature type="domain" description="Penicillin-binding protein 4 C-terminal" evidence="11">
    <location>
        <begin position="314"/>
        <end position="366"/>
    </location>
</feature>
<keyword evidence="4" id="KW-0378">Hydrolase</keyword>
<dbReference type="SUPFAM" id="SSF56601">
    <property type="entry name" value="beta-lactamase/transpeptidase-like"/>
    <property type="match status" value="1"/>
</dbReference>
<keyword evidence="6" id="KW-0573">Peptidoglycan synthesis</keyword>
<feature type="chain" id="PRO_5047238381" evidence="9">
    <location>
        <begin position="26"/>
        <end position="392"/>
    </location>
</feature>
<dbReference type="Pfam" id="PF09211">
    <property type="entry name" value="DUF1958"/>
    <property type="match status" value="1"/>
</dbReference>
<dbReference type="PANTHER" id="PTHR21581:SF11">
    <property type="entry name" value="D-ALANYL-D-ALANINE CARBOXYPEPTIDASE DACA"/>
    <property type="match status" value="1"/>
</dbReference>
<evidence type="ECO:0000313" key="13">
    <source>
        <dbReference type="Proteomes" id="UP000274772"/>
    </source>
</evidence>
<protein>
    <submittedName>
        <fullName evidence="12">Serine-type D-Ala-D-Ala carboxypeptidase</fullName>
    </submittedName>
</protein>
<dbReference type="RefSeq" id="WP_037541757.1">
    <property type="nucleotide sequence ID" value="NZ_AP018585.1"/>
</dbReference>
<dbReference type="InterPro" id="IPR015294">
    <property type="entry name" value="Pen-bd_prot4_C_dom"/>
</dbReference>
<evidence type="ECO:0000259" key="11">
    <source>
        <dbReference type="Pfam" id="PF09211"/>
    </source>
</evidence>
<keyword evidence="12" id="KW-0121">Carboxypeptidase</keyword>
<dbReference type="PRINTS" id="PR00725">
    <property type="entry name" value="DADACBPTASE1"/>
</dbReference>
<feature type="domain" description="Peptidase S11 D-alanyl-D-alanine carboxypeptidase A N-terminal" evidence="10">
    <location>
        <begin position="53"/>
        <end position="285"/>
    </location>
</feature>
<evidence type="ECO:0000256" key="9">
    <source>
        <dbReference type="SAM" id="SignalP"/>
    </source>
</evidence>
<dbReference type="NCBIfam" id="NF038258">
    <property type="entry name" value="PBP4_Staph"/>
    <property type="match status" value="1"/>
</dbReference>
<dbReference type="Gene3D" id="3.40.710.10">
    <property type="entry name" value="DD-peptidase/beta-lactamase superfamily"/>
    <property type="match status" value="1"/>
</dbReference>
<keyword evidence="7" id="KW-0961">Cell wall biogenesis/degradation</keyword>
<dbReference type="EMBL" id="AP018586">
    <property type="protein sequence ID" value="BBD91293.1"/>
    <property type="molecule type" value="Genomic_DNA"/>
</dbReference>
<evidence type="ECO:0000256" key="8">
    <source>
        <dbReference type="RuleBase" id="RU004016"/>
    </source>
</evidence>
<accession>A0ABN5W0N1</accession>
<dbReference type="SUPFAM" id="SSF69189">
    <property type="entry name" value="Penicillin-binding protein associated domain"/>
    <property type="match status" value="1"/>
</dbReference>
<evidence type="ECO:0000256" key="5">
    <source>
        <dbReference type="ARBA" id="ARBA00022960"/>
    </source>
</evidence>
<comment type="function">
    <text evidence="1">Removes C-terminal D-alanyl residues from sugar-peptide cell wall precursors.</text>
</comment>
<dbReference type="InterPro" id="IPR037091">
    <property type="entry name" value="Pen-bd_prot4_C_dom_sf"/>
</dbReference>
<keyword evidence="3 9" id="KW-0732">Signal</keyword>
<dbReference type="InterPro" id="IPR012338">
    <property type="entry name" value="Beta-lactam/transpept-like"/>
</dbReference>
<dbReference type="GO" id="GO:0004180">
    <property type="term" value="F:carboxypeptidase activity"/>
    <property type="evidence" value="ECO:0007669"/>
    <property type="project" value="UniProtKB-KW"/>
</dbReference>
<dbReference type="Gene3D" id="2.30.140.20">
    <property type="entry name" value="Penicillin-binding protein 4, C-terminal domain"/>
    <property type="match status" value="1"/>
</dbReference>
<comment type="similarity">
    <text evidence="2 8">Belongs to the peptidase S11 family.</text>
</comment>
<evidence type="ECO:0000256" key="3">
    <source>
        <dbReference type="ARBA" id="ARBA00022729"/>
    </source>
</evidence>
<evidence type="ECO:0000256" key="1">
    <source>
        <dbReference type="ARBA" id="ARBA00003217"/>
    </source>
</evidence>
<evidence type="ECO:0000256" key="7">
    <source>
        <dbReference type="ARBA" id="ARBA00023316"/>
    </source>
</evidence>
<evidence type="ECO:0000256" key="6">
    <source>
        <dbReference type="ARBA" id="ARBA00022984"/>
    </source>
</evidence>
<evidence type="ECO:0000313" key="12">
    <source>
        <dbReference type="EMBL" id="BBD91293.1"/>
    </source>
</evidence>
<dbReference type="InterPro" id="IPR001967">
    <property type="entry name" value="Peptidase_S11_N"/>
</dbReference>
<sequence length="392" mass="44159">MFQRILSVTGVLCVVTLLSASPSFAVEKPTSLLKNKDNTKISSTYEPQSLTLSTEQGQILYSYHENKKVDPASLTKMMTMYLTLDAVKSGKLHMNDKVKITNQQAQLSRKSNLSSVPLKAGQIYTVKEILSQTALASSNAAALILGEKVSKSTSTFTDQMNQQAKQFHMNHTHYTSPTGADTHLLGPSAPEKYKNQGKTQSTSKDMNIMMYEMLKNHPEILKITKKTSETQKGQTFKSTNLSLKGQPKYYKGTDGLKTGTSDSGYSLALTNKQHRLRLNETILDVSPYPSETAKLTRNEIANDMMKYYRKQYEYKKVLSKGEHKIDGTTYDVKKDLYDVVPKHQKWYIAINSKGNAYVHYKRNYLEGASYPSVKADKKSKGILSWLSHLFLR</sequence>
<keyword evidence="12" id="KW-0645">Protease</keyword>
<name>A0ABN5W0N1_9STAP</name>
<dbReference type="PANTHER" id="PTHR21581">
    <property type="entry name" value="D-ALANYL-D-ALANINE CARBOXYPEPTIDASE"/>
    <property type="match status" value="1"/>
</dbReference>
<evidence type="ECO:0000256" key="4">
    <source>
        <dbReference type="ARBA" id="ARBA00022801"/>
    </source>
</evidence>
<feature type="signal peptide" evidence="9">
    <location>
        <begin position="1"/>
        <end position="25"/>
    </location>
</feature>
<dbReference type="Proteomes" id="UP000274772">
    <property type="component" value="Chromosome"/>
</dbReference>
<reference evidence="12 13" key="1">
    <citation type="submission" date="2018-05" db="EMBL/GenBank/DDBJ databases">
        <title>Complete genome sequencing of three human clinical isolates of Staphylococcus caprae reveals virulence factors similar to those of S. epidermidis and S. capitis.</title>
        <authorList>
            <person name="Watanabe S."/>
            <person name="Cui L."/>
        </authorList>
    </citation>
    <scope>NUCLEOTIDE SEQUENCE [LARGE SCALE GENOMIC DNA]</scope>
    <source>
        <strain evidence="12 13">JMUB590</strain>
    </source>
</reference>
<dbReference type="InterPro" id="IPR015956">
    <property type="entry name" value="Peniciliin-bd_prot_C_sf"/>
</dbReference>